<dbReference type="PANTHER" id="PTHR12992">
    <property type="entry name" value="NUDIX HYDROLASE"/>
    <property type="match status" value="1"/>
</dbReference>
<dbReference type="Gene3D" id="3.90.79.10">
    <property type="entry name" value="Nucleoside Triphosphate Pyrophosphohydrolase"/>
    <property type="match status" value="1"/>
</dbReference>
<dbReference type="EMBL" id="WIXE01018916">
    <property type="protein sequence ID" value="KAK5970507.1"/>
    <property type="molecule type" value="Genomic_DNA"/>
</dbReference>
<evidence type="ECO:0000256" key="3">
    <source>
        <dbReference type="ARBA" id="ARBA00022723"/>
    </source>
</evidence>
<evidence type="ECO:0000313" key="7">
    <source>
        <dbReference type="EMBL" id="KAK5970507.1"/>
    </source>
</evidence>
<keyword evidence="3" id="KW-0479">Metal-binding</keyword>
<evidence type="ECO:0000256" key="1">
    <source>
        <dbReference type="ARBA" id="ARBA00001936"/>
    </source>
</evidence>
<protein>
    <submittedName>
        <fullName evidence="7">Peroxisomal coenzyme A diphosphatase ndx-8</fullName>
    </submittedName>
</protein>
<dbReference type="InterPro" id="IPR045121">
    <property type="entry name" value="CoAse"/>
</dbReference>
<comment type="cofactor">
    <cofactor evidence="1">
        <name>Mn(2+)</name>
        <dbReference type="ChEBI" id="CHEBI:29035"/>
    </cofactor>
</comment>
<dbReference type="AlphaFoldDB" id="A0AAN8F1M0"/>
<dbReference type="SUPFAM" id="SSF55811">
    <property type="entry name" value="Nudix"/>
    <property type="match status" value="1"/>
</dbReference>
<dbReference type="GO" id="GO:0046872">
    <property type="term" value="F:metal ion binding"/>
    <property type="evidence" value="ECO:0007669"/>
    <property type="project" value="UniProtKB-KW"/>
</dbReference>
<evidence type="ECO:0000313" key="8">
    <source>
        <dbReference type="Proteomes" id="UP001331761"/>
    </source>
</evidence>
<evidence type="ECO:0000256" key="6">
    <source>
        <dbReference type="ARBA" id="ARBA00023211"/>
    </source>
</evidence>
<reference evidence="7 8" key="1">
    <citation type="submission" date="2019-10" db="EMBL/GenBank/DDBJ databases">
        <title>Assembly and Annotation for the nematode Trichostrongylus colubriformis.</title>
        <authorList>
            <person name="Martin J."/>
        </authorList>
    </citation>
    <scope>NUCLEOTIDE SEQUENCE [LARGE SCALE GENOMIC DNA]</scope>
    <source>
        <strain evidence="7">G859</strain>
        <tissue evidence="7">Whole worm</tissue>
    </source>
</reference>
<dbReference type="Proteomes" id="UP001331761">
    <property type="component" value="Unassembled WGS sequence"/>
</dbReference>
<feature type="non-terminal residue" evidence="7">
    <location>
        <position position="1"/>
    </location>
</feature>
<accession>A0AAN8F1M0</accession>
<dbReference type="InterPro" id="IPR015797">
    <property type="entry name" value="NUDIX_hydrolase-like_dom_sf"/>
</dbReference>
<keyword evidence="5" id="KW-0460">Magnesium</keyword>
<comment type="cofactor">
    <cofactor evidence="2">
        <name>Mg(2+)</name>
        <dbReference type="ChEBI" id="CHEBI:18420"/>
    </cofactor>
</comment>
<sequence length="143" mass="16235">EVGLRRDDFILLGSLPSFRARFGVLIHPTVALLRRPFLPRLNAQEVRDTFWMPLERFLDNTLHMSFVIDNKYAVHSFSFEEAHTYGVTALMCIVTAMGVLQKMPPFDIAPFLPVSRLATMTPAEVMSEVCEYAGQPFKSLSKL</sequence>
<evidence type="ECO:0000256" key="5">
    <source>
        <dbReference type="ARBA" id="ARBA00022842"/>
    </source>
</evidence>
<evidence type="ECO:0000256" key="4">
    <source>
        <dbReference type="ARBA" id="ARBA00022801"/>
    </source>
</evidence>
<dbReference type="PANTHER" id="PTHR12992:SF24">
    <property type="entry name" value="PEROXISOMAL COENZYME A DIPHOSPHATASE NUDT7"/>
    <property type="match status" value="1"/>
</dbReference>
<comment type="caution">
    <text evidence="7">The sequence shown here is derived from an EMBL/GenBank/DDBJ whole genome shotgun (WGS) entry which is preliminary data.</text>
</comment>
<keyword evidence="8" id="KW-1185">Reference proteome</keyword>
<organism evidence="7 8">
    <name type="scientific">Trichostrongylus colubriformis</name>
    <name type="common">Black scour worm</name>
    <dbReference type="NCBI Taxonomy" id="6319"/>
    <lineage>
        <taxon>Eukaryota</taxon>
        <taxon>Metazoa</taxon>
        <taxon>Ecdysozoa</taxon>
        <taxon>Nematoda</taxon>
        <taxon>Chromadorea</taxon>
        <taxon>Rhabditida</taxon>
        <taxon>Rhabditina</taxon>
        <taxon>Rhabditomorpha</taxon>
        <taxon>Strongyloidea</taxon>
        <taxon>Trichostrongylidae</taxon>
        <taxon>Trichostrongylus</taxon>
    </lineage>
</organism>
<proteinExistence type="predicted"/>
<dbReference type="GO" id="GO:0015938">
    <property type="term" value="P:coenzyme A catabolic process"/>
    <property type="evidence" value="ECO:0007669"/>
    <property type="project" value="TreeGrafter"/>
</dbReference>
<evidence type="ECO:0000256" key="2">
    <source>
        <dbReference type="ARBA" id="ARBA00001946"/>
    </source>
</evidence>
<name>A0AAN8F1M0_TRICO</name>
<keyword evidence="4" id="KW-0378">Hydrolase</keyword>
<gene>
    <name evidence="7" type="ORF">GCK32_009144</name>
</gene>
<keyword evidence="6" id="KW-0464">Manganese</keyword>
<dbReference type="GO" id="GO:0010945">
    <property type="term" value="F:coenzyme A diphosphatase activity"/>
    <property type="evidence" value="ECO:0007669"/>
    <property type="project" value="InterPro"/>
</dbReference>